<name>A0AAE3EXK0_9FLAO</name>
<protein>
    <submittedName>
        <fullName evidence="1">Uncharacterized protein</fullName>
    </submittedName>
</protein>
<dbReference type="Proteomes" id="UP001200642">
    <property type="component" value="Unassembled WGS sequence"/>
</dbReference>
<dbReference type="RefSeq" id="WP_317903234.1">
    <property type="nucleotide sequence ID" value="NZ_JAIRBC010000024.1"/>
</dbReference>
<organism evidence="1 2">
    <name type="scientific">Cerina litoralis</name>
    <dbReference type="NCBI Taxonomy" id="2874477"/>
    <lineage>
        <taxon>Bacteria</taxon>
        <taxon>Pseudomonadati</taxon>
        <taxon>Bacteroidota</taxon>
        <taxon>Flavobacteriia</taxon>
        <taxon>Flavobacteriales</taxon>
        <taxon>Flavobacteriaceae</taxon>
        <taxon>Cerina</taxon>
    </lineage>
</organism>
<reference evidence="1" key="1">
    <citation type="submission" date="2023-02" db="EMBL/GenBank/DDBJ databases">
        <title>Genome of Flavobacteriaceae gen. nov. sp. strain F89.</title>
        <authorList>
            <person name="Wang Y."/>
        </authorList>
    </citation>
    <scope>NUCLEOTIDE SEQUENCE</scope>
    <source>
        <strain evidence="1">F89</strain>
    </source>
</reference>
<keyword evidence="2" id="KW-1185">Reference proteome</keyword>
<comment type="caution">
    <text evidence="1">The sequence shown here is derived from an EMBL/GenBank/DDBJ whole genome shotgun (WGS) entry which is preliminary data.</text>
</comment>
<accession>A0AAE3EXK0</accession>
<evidence type="ECO:0000313" key="1">
    <source>
        <dbReference type="EMBL" id="MCG2462093.1"/>
    </source>
</evidence>
<dbReference type="AlphaFoldDB" id="A0AAE3EXK0"/>
<sequence>MSNRTIPKKVSDFFQGGTVINALPLALNQDRKWDKRRRRTLIRYNLEAGAGSVAVHTTNKIIDFYKMSVRTNNQIKTTGL</sequence>
<evidence type="ECO:0000313" key="2">
    <source>
        <dbReference type="Proteomes" id="UP001200642"/>
    </source>
</evidence>
<dbReference type="EMBL" id="JAIRBC010000024">
    <property type="protein sequence ID" value="MCG2462093.1"/>
    <property type="molecule type" value="Genomic_DNA"/>
</dbReference>
<gene>
    <name evidence="1" type="ORF">K8352_15140</name>
</gene>
<proteinExistence type="predicted"/>